<dbReference type="AlphaFoldDB" id="Q9T0G6"/>
<dbReference type="PIR" id="T04012">
    <property type="entry name" value="T04012"/>
</dbReference>
<dbReference type="ExpressionAtlas" id="Q9T0G6">
    <property type="expression patterns" value="baseline and differential"/>
</dbReference>
<feature type="transmembrane region" description="Helical" evidence="2">
    <location>
        <begin position="287"/>
        <end position="312"/>
    </location>
</feature>
<dbReference type="InterPro" id="IPR045883">
    <property type="entry name" value="At4g13530-like"/>
</dbReference>
<dbReference type="TAIR" id="AT4G10080"/>
<proteinExistence type="predicted"/>
<evidence type="ECO:0000313" key="4">
    <source>
        <dbReference type="EMBL" id="CAB78131.1"/>
    </source>
</evidence>
<dbReference type="IntAct" id="Q9T0G6">
    <property type="interactions" value="26"/>
</dbReference>
<dbReference type="PANTHER" id="PTHR33646">
    <property type="entry name" value="GB|AAF00631.1"/>
    <property type="match status" value="1"/>
</dbReference>
<gene>
    <name evidence="3" type="primary">T5L19.210</name>
    <name evidence="4" type="ordered locus">At4g10080</name>
</gene>
<protein>
    <submittedName>
        <fullName evidence="4">Uncharacterized protein AT4g10080</fullName>
    </submittedName>
    <submittedName>
        <fullName evidence="3">Uncharacterized protein T5L19.210</fullName>
    </submittedName>
</protein>
<reference evidence="3" key="2">
    <citation type="submission" date="1999-03" db="EMBL/GenBank/DDBJ databases">
        <authorList>
            <person name="Bevan M."/>
            <person name="Murphy G."/>
            <person name="Ridley P."/>
            <person name="Hudson S."/>
            <person name="Bancroft I."/>
            <person name="Mewes H.W."/>
            <person name="Mayer K.F.X."/>
            <person name="Schueller C."/>
        </authorList>
    </citation>
    <scope>NUCLEOTIDE SEQUENCE</scope>
</reference>
<reference evidence="3" key="3">
    <citation type="submission" date="1999-03" db="EMBL/GenBank/DDBJ databases">
        <authorList>
            <person name="EU Arabidopsis sequencing project"/>
        </authorList>
    </citation>
    <scope>NUCLEOTIDE SEQUENCE</scope>
</reference>
<reference key="1">
    <citation type="journal article" date="1999" name="Nature">
        <title>Sequence and analysis of chromosome 4 of the plant Arabidopsis thaliana.</title>
        <authorList>
            <consortium name="EU"/>
            <consortium name="CSHL and WU Arabidopsis Sequencing Project"/>
            <person name="Mayer K."/>
            <person name="Schuller C."/>
            <person name="Wambutt R."/>
            <person name="Murphy G."/>
            <person name="Volckaert G."/>
            <person name="Pohl T."/>
            <person name="Dusterhoft A."/>
            <person name="Stiekema W."/>
            <person name="Entian K.D."/>
            <person name="Terryn N."/>
            <person name="Harris B."/>
            <person name="Ansorge W."/>
            <person name="Brandt P."/>
            <person name="Grivell L."/>
            <person name="Rieger M."/>
            <person name="Weichselgartner M."/>
            <person name="de Simone V."/>
            <person name="Obermaier B."/>
            <person name="Mache R."/>
            <person name="Muller M."/>
            <person name="Kreis M."/>
            <person name="Delseny M."/>
            <person name="Puigdomenech P."/>
            <person name="Watson M."/>
            <person name="Schmidtheini T."/>
            <person name="Reichert B."/>
            <person name="Portatelle D."/>
            <person name="Perez-Alonso M."/>
            <person name="Boutry M."/>
            <person name="Bancroft I."/>
            <person name="Vos P."/>
            <person name="Hoheisel J."/>
            <person name="Zimmermann W."/>
            <person name="Wedler H."/>
            <person name="Ridley P."/>
            <person name="Langham S.A."/>
            <person name="McCullagh B."/>
            <person name="Bilham L."/>
            <person name="Robben J."/>
            <person name="Van der Schueren J."/>
            <person name="Grymonprez B."/>
            <person name="Chuang Y.J."/>
            <person name="Vandenbussche F."/>
            <person name="Braeken M."/>
            <person name="Weltjens I."/>
            <person name="Voet M."/>
            <person name="Bastiaens I."/>
            <person name="Aert R."/>
            <person name="Defoor E."/>
            <person name="Weitzenegger T."/>
            <person name="Bothe G."/>
            <person name="Ramsperger U."/>
            <person name="Hilbert H."/>
            <person name="Braun M."/>
            <person name="Holzer E."/>
            <person name="Brandt A."/>
            <person name="Peters S."/>
            <person name="van Staveren M."/>
            <person name="Dirske W."/>
            <person name="Mooijman P."/>
            <person name="Klein Lankhorst R."/>
            <person name="Rose M."/>
            <person name="Hauf J."/>
            <person name="Kotter P."/>
            <person name="Berneiser S."/>
            <person name="Hempel S."/>
            <person name="Feldpausch M."/>
            <person name="Lamberth S."/>
            <person name="Van den Daele H."/>
            <person name="De Keyser A."/>
            <person name="Buysshaert C."/>
            <person name="Gielen J."/>
            <person name="Villarroel R."/>
            <person name="De Clercq R."/>
            <person name="Van Montagu M."/>
            <person name="Rogers J."/>
            <person name="Cronin A."/>
            <person name="Quail M."/>
            <person name="Bray-Allen S."/>
            <person name="Clark L."/>
            <person name="Doggett J."/>
            <person name="Hall S."/>
            <person name="Kay M."/>
            <person name="Lennard N."/>
            <person name="McLay K."/>
            <person name="Mayes R."/>
            <person name="Pettett A."/>
            <person name="Rajandream M.A."/>
            <person name="Lyne M."/>
            <person name="Benes V."/>
            <person name="Rechmann S."/>
            <person name="Borkova D."/>
            <person name="Blocker H."/>
            <person name="Scharfe M."/>
            <person name="Grimm M."/>
            <person name="Lohnert T.H."/>
            <person name="Dose S."/>
            <person name="de Haan M."/>
            <person name="Maarse A."/>
            <person name="Schafer M."/>
            <person name="Muller-Auer S."/>
            <person name="Gabel C."/>
            <person name="Fuchs M."/>
            <person name="Fartmann B."/>
            <person name="Granderath K."/>
            <person name="Dauner D."/>
            <person name="Herzl A."/>
            <person name="Neumann S."/>
            <person name="Argiriou A."/>
            <person name="Vitale D."/>
            <person name="Liguori R."/>
            <person name="Piravandi E."/>
            <person name="Massenet O."/>
            <person name="Quigley F."/>
            <person name="Clabauld G."/>
            <person name="Mundlein A."/>
            <person name="Felber R."/>
            <person name="Schnabl S."/>
            <person name="Hiller R."/>
            <person name="Schmidt W."/>
            <person name="Lecharny A."/>
            <person name="Aubourg S."/>
            <person name="Chefdor F."/>
            <person name="Cooke R."/>
            <person name="Berger C."/>
            <person name="Montfort A."/>
            <person name="Casacuberta E."/>
            <person name="Gibbons T."/>
            <person name="Weber N."/>
            <person name="Vandenbol M."/>
            <person name="Bargues M."/>
            <person name="Terol J."/>
            <person name="Torres A."/>
            <person name="Perez-Perez A."/>
            <person name="Purnelle B."/>
            <person name="Bent E."/>
            <person name="Johnson S."/>
            <person name="Tacon D."/>
            <person name="Jesse T."/>
            <person name="Heijnen L."/>
            <person name="Schwarz S."/>
            <person name="Scholler P."/>
            <person name="Heber S."/>
            <person name="Francs P."/>
            <person name="Bielke C."/>
            <person name="Frishman D."/>
            <person name="Haase D."/>
            <person name="Lemcke K."/>
            <person name="Mewes H.W."/>
            <person name="Stocker S."/>
            <person name="Zaccaria P."/>
            <person name="Bevan M."/>
            <person name="Wilson R.K."/>
            <person name="de la Bastide M."/>
            <person name="Habermann K."/>
            <person name="Parnell L."/>
            <person name="Dedhia N."/>
            <person name="Gnoj L."/>
            <person name="Schutz K."/>
            <person name="Huang E."/>
            <person name="Spiegel L."/>
            <person name="Sehkon M."/>
            <person name="Murray J."/>
            <person name="Sheet P."/>
            <person name="Cordes M."/>
            <person name="Abu-Threideh J."/>
            <person name="Stoneking T."/>
            <person name="Kalicki J."/>
            <person name="Graves T."/>
            <person name="Harmon G."/>
            <person name="Edwards J."/>
            <person name="Latreille P."/>
            <person name="Courtney L."/>
            <person name="Cloud J."/>
            <person name="Abbott A."/>
            <person name="Scott K."/>
            <person name="Johnson D."/>
            <person name="Minx P."/>
            <person name="Bentley D."/>
            <person name="Fulton B."/>
            <person name="Miller N."/>
            <person name="Greco T."/>
            <person name="Kemp K."/>
            <person name="Kramer J."/>
            <person name="Fulton L."/>
            <person name="Mardis E."/>
            <person name="Dante M."/>
            <person name="Pepin K."/>
            <person name="Hillier L."/>
            <person name="Nelson J."/>
            <person name="Spieth J."/>
            <person name="Ryan E."/>
            <person name="Andrews S."/>
            <person name="Geisel C."/>
            <person name="Layman D."/>
            <person name="Du H."/>
            <person name="Ali J."/>
            <person name="Berghoff A."/>
            <person name="Jones K."/>
            <person name="Drone K."/>
            <person name="Cotton M."/>
            <person name="Joshu C."/>
            <person name="Antonoiu B."/>
            <person name="Zidanic M."/>
            <person name="Strong C."/>
            <person name="Sun H."/>
            <person name="Lamar B."/>
            <person name="Yordan C."/>
            <person name="Ma P."/>
            <person name="Zhong J."/>
            <person name="Preston R."/>
            <person name="Vil D."/>
            <person name="Shekher M."/>
            <person name="Matero A."/>
            <person name="Shah R."/>
            <person name="Swaby I.K."/>
            <person name="O'Shaughnessy A."/>
            <person name="Rodriguez M."/>
            <person name="Hoffmann J."/>
            <person name="Till S."/>
            <person name="Granat S."/>
            <person name="Shohdy N."/>
            <person name="Hasegawa A."/>
            <person name="Hameed A."/>
            <person name="Lodhi M."/>
            <person name="Johnson A."/>
            <person name="Chen E."/>
            <person name="Marra M."/>
            <person name="Martienssen R."/>
            <person name="McCombie W.R."/>
        </authorList>
    </citation>
    <scope>NUCLEOTIDE SEQUENCE [LARGE SCALE GENOMIC DNA]</scope>
    <source>
        <strain>cv. Columbia</strain>
    </source>
</reference>
<dbReference type="EMBL" id="AL049481">
    <property type="protein sequence ID" value="CAB39632.1"/>
    <property type="molecule type" value="Genomic_DNA"/>
</dbReference>
<keyword evidence="2" id="KW-1133">Transmembrane helix</keyword>
<accession>Q9T0G6</accession>
<organism evidence="3">
    <name type="scientific">Arabidopsis thaliana</name>
    <name type="common">Mouse-ear cress</name>
    <dbReference type="NCBI Taxonomy" id="3702"/>
    <lineage>
        <taxon>Eukaryota</taxon>
        <taxon>Viridiplantae</taxon>
        <taxon>Streptophyta</taxon>
        <taxon>Embryophyta</taxon>
        <taxon>Tracheophyta</taxon>
        <taxon>Spermatophyta</taxon>
        <taxon>Magnoliopsida</taxon>
        <taxon>eudicotyledons</taxon>
        <taxon>Gunneridae</taxon>
        <taxon>Pentapetalae</taxon>
        <taxon>rosids</taxon>
        <taxon>malvids</taxon>
        <taxon>Brassicales</taxon>
        <taxon>Brassicaceae</taxon>
        <taxon>Camelineae</taxon>
        <taxon>Arabidopsis</taxon>
    </lineage>
</organism>
<keyword evidence="2" id="KW-0472">Membrane</keyword>
<feature type="transmembrane region" description="Helical" evidence="2">
    <location>
        <begin position="246"/>
        <end position="266"/>
    </location>
</feature>
<keyword evidence="2" id="KW-0812">Transmembrane</keyword>
<feature type="compositionally biased region" description="Basic and acidic residues" evidence="1">
    <location>
        <begin position="1"/>
        <end position="12"/>
    </location>
</feature>
<name>Q9T0G6_ARATH</name>
<evidence type="ECO:0000256" key="2">
    <source>
        <dbReference type="SAM" id="Phobius"/>
    </source>
</evidence>
<dbReference type="PANTHER" id="PTHR33646:SF9">
    <property type="entry name" value="TRANSMEMBRANE PROTEIN"/>
    <property type="match status" value="1"/>
</dbReference>
<sequence>MDDWELLHHGSDTESTDSITSETKLESSSVIDDGMILSDHFSATDRVIESGYFDSFRVDYGSECLNPGEVSVDSGLDQFSVSQSGDDCVRNEFGVYDSETGILGDGEVRLSDFEAANEKYVESEAATELTGGTVSHYETENLEEFVDGRHGENESGVEEPIEDSSKLCSDLGGNELVSRDSGVVNGEKEVVSDSVVASSEVIEGSGGDTVEVGGVSSGGEGKSRETVWWKMPFVLLKYSVFRIGPVWSVSMAAAVMGLVLLGRRLYNMKKKAQRFHLKVTIDDKVHYIIIDPCVFILLEVVASVIQFSVVLFDNVTSQEFNRKIGLKCEEQILSF</sequence>
<evidence type="ECO:0000313" key="3">
    <source>
        <dbReference type="EMBL" id="CAB39632.1"/>
    </source>
</evidence>
<feature type="region of interest" description="Disordered" evidence="1">
    <location>
        <begin position="1"/>
        <end position="22"/>
    </location>
</feature>
<reference evidence="4" key="4">
    <citation type="submission" date="2000-03" db="EMBL/GenBank/DDBJ databases">
        <authorList>
            <person name="Murphy G."/>
            <person name="Ridley P."/>
            <person name="Hudson S."/>
            <person name="Mewes H.W."/>
            <person name="Lemcke K."/>
            <person name="Mayer K.F.X."/>
        </authorList>
    </citation>
    <scope>NUCLEOTIDE SEQUENCE</scope>
</reference>
<evidence type="ECO:0000256" key="1">
    <source>
        <dbReference type="SAM" id="MobiDB-lite"/>
    </source>
</evidence>
<dbReference type="EMBL" id="AL161516">
    <property type="protein sequence ID" value="CAB78131.1"/>
    <property type="molecule type" value="Genomic_DNA"/>
</dbReference>